<proteinExistence type="predicted"/>
<keyword evidence="3" id="KW-1185">Reference proteome</keyword>
<evidence type="ECO:0000256" key="1">
    <source>
        <dbReference type="SAM" id="MobiDB-lite"/>
    </source>
</evidence>
<evidence type="ECO:0000313" key="3">
    <source>
        <dbReference type="Proteomes" id="UP000268093"/>
    </source>
</evidence>
<organism evidence="2 3">
    <name type="scientific">Jimgerdemannia flammicorona</name>
    <dbReference type="NCBI Taxonomy" id="994334"/>
    <lineage>
        <taxon>Eukaryota</taxon>
        <taxon>Fungi</taxon>
        <taxon>Fungi incertae sedis</taxon>
        <taxon>Mucoromycota</taxon>
        <taxon>Mucoromycotina</taxon>
        <taxon>Endogonomycetes</taxon>
        <taxon>Endogonales</taxon>
        <taxon>Endogonaceae</taxon>
        <taxon>Jimgerdemannia</taxon>
    </lineage>
</organism>
<sequence length="133" mass="14272">MPGNVDPKPDTQLMSLIHNPEPVRGVLAPFDLETLRDSFTLLPGSPPGFDPARLYGTDDGAAKFVNTVNSRAHANTGVGSTFIPREQQPRAPESSLDTRPSQGGFLIEMLFLEKKVMWDGAHIPCLIASSGSG</sequence>
<feature type="region of interest" description="Disordered" evidence="1">
    <location>
        <begin position="74"/>
        <end position="101"/>
    </location>
</feature>
<dbReference type="Proteomes" id="UP000268093">
    <property type="component" value="Unassembled WGS sequence"/>
</dbReference>
<protein>
    <submittedName>
        <fullName evidence="2">Uncharacterized protein</fullName>
    </submittedName>
</protein>
<evidence type="ECO:0000313" key="2">
    <source>
        <dbReference type="EMBL" id="RUP43640.1"/>
    </source>
</evidence>
<name>A0A433CYI2_9FUNG</name>
<accession>A0A433CYI2</accession>
<dbReference type="AlphaFoldDB" id="A0A433CYI2"/>
<reference evidence="2 3" key="1">
    <citation type="journal article" date="2018" name="New Phytol.">
        <title>Phylogenomics of Endogonaceae and evolution of mycorrhizas within Mucoromycota.</title>
        <authorList>
            <person name="Chang Y."/>
            <person name="Desiro A."/>
            <person name="Na H."/>
            <person name="Sandor L."/>
            <person name="Lipzen A."/>
            <person name="Clum A."/>
            <person name="Barry K."/>
            <person name="Grigoriev I.V."/>
            <person name="Martin F.M."/>
            <person name="Stajich J.E."/>
            <person name="Smith M.E."/>
            <person name="Bonito G."/>
            <person name="Spatafora J.W."/>
        </authorList>
    </citation>
    <scope>NUCLEOTIDE SEQUENCE [LARGE SCALE GENOMIC DNA]</scope>
    <source>
        <strain evidence="2 3">GMNB39</strain>
    </source>
</reference>
<gene>
    <name evidence="2" type="ORF">BC936DRAFT_136909</name>
</gene>
<dbReference type="EMBL" id="RBNI01010574">
    <property type="protein sequence ID" value="RUP43640.1"/>
    <property type="molecule type" value="Genomic_DNA"/>
</dbReference>
<comment type="caution">
    <text evidence="2">The sequence shown here is derived from an EMBL/GenBank/DDBJ whole genome shotgun (WGS) entry which is preliminary data.</text>
</comment>